<protein>
    <submittedName>
        <fullName evidence="2">DUF4097 domain-containing protein</fullName>
    </submittedName>
</protein>
<evidence type="ECO:0000313" key="3">
    <source>
        <dbReference type="Proteomes" id="UP001199355"/>
    </source>
</evidence>
<dbReference type="AlphaFoldDB" id="A0AAE3AVY3"/>
<dbReference type="RefSeq" id="WP_308727842.1">
    <property type="nucleotide sequence ID" value="NZ_JAJEQF010000006.1"/>
</dbReference>
<gene>
    <name evidence="2" type="ORF">LKD45_04155</name>
</gene>
<dbReference type="EMBL" id="JAJEQF010000006">
    <property type="protein sequence ID" value="MCC2166899.1"/>
    <property type="molecule type" value="Genomic_DNA"/>
</dbReference>
<dbReference type="Pfam" id="PF13349">
    <property type="entry name" value="DUF4097"/>
    <property type="match status" value="1"/>
</dbReference>
<feature type="domain" description="DUF4097" evidence="1">
    <location>
        <begin position="68"/>
        <end position="322"/>
    </location>
</feature>
<sequence length="344" mass="37773">MKNKTLKKTLLISTGLLAAGGICIGIGIAMGGSPVFYLDNEGIHLKETTACPETVQDYAGQKQLAAFEKIEVDLKYGEFSLEEGDSYSVEYLLAGDRKEPVCQVENGTLIVKEGDFGETQEGNRWYFRLWGEEGERRQDDPYVKITVPKGARLKEVSVDAPWDIDLAANLSAEKLSVKTSYGEIKMEDWNGIDLSIYDKDGDIKTGNLTGNKVEITGLYGELNIGCIESAQASLEAENGSVTVFAGTQGTLDVKNSYGDTNIYGMQKADAYGYDLYTEYGKIYFSGYEMMENENGDAVEYRKQAPGSAVIRVSAENGDIKIRENVAQSTLEETVAETKSVDEEE</sequence>
<organism evidence="2 3">
    <name type="scientific">Gallintestinimicrobium propionicum</name>
    <dbReference type="NCBI Taxonomy" id="2981770"/>
    <lineage>
        <taxon>Bacteria</taxon>
        <taxon>Bacillati</taxon>
        <taxon>Bacillota</taxon>
        <taxon>Clostridia</taxon>
        <taxon>Lachnospirales</taxon>
        <taxon>Lachnospiraceae</taxon>
        <taxon>Gallintestinimicrobium</taxon>
    </lineage>
</organism>
<comment type="caution">
    <text evidence="2">The sequence shown here is derived from an EMBL/GenBank/DDBJ whole genome shotgun (WGS) entry which is preliminary data.</text>
</comment>
<name>A0AAE3AVY3_9FIRM</name>
<evidence type="ECO:0000259" key="1">
    <source>
        <dbReference type="Pfam" id="PF13349"/>
    </source>
</evidence>
<proteinExistence type="predicted"/>
<accession>A0AAE3AVY3</accession>
<reference evidence="2 3" key="1">
    <citation type="submission" date="2021-10" db="EMBL/GenBank/DDBJ databases">
        <title>Anaerobic single-cell dispensing facilitates the cultivation of human gut bacteria.</title>
        <authorList>
            <person name="Afrizal A."/>
        </authorList>
    </citation>
    <scope>NUCLEOTIDE SEQUENCE [LARGE SCALE GENOMIC DNA]</scope>
    <source>
        <strain evidence="2 3">CLA-AA-H244</strain>
    </source>
</reference>
<evidence type="ECO:0000313" key="2">
    <source>
        <dbReference type="EMBL" id="MCC2166899.1"/>
    </source>
</evidence>
<dbReference type="InterPro" id="IPR025164">
    <property type="entry name" value="Toastrack_DUF4097"/>
</dbReference>
<keyword evidence="3" id="KW-1185">Reference proteome</keyword>
<dbReference type="Proteomes" id="UP001199355">
    <property type="component" value="Unassembled WGS sequence"/>
</dbReference>